<dbReference type="Pfam" id="PF09557">
    <property type="entry name" value="DUF2382"/>
    <property type="match status" value="1"/>
</dbReference>
<feature type="domain" description="DUF2382" evidence="3">
    <location>
        <begin position="214"/>
        <end position="319"/>
    </location>
</feature>
<evidence type="ECO:0000256" key="1">
    <source>
        <dbReference type="SAM" id="MobiDB-lite"/>
    </source>
</evidence>
<dbReference type="InterPro" id="IPR011033">
    <property type="entry name" value="PRC_barrel-like_sf"/>
</dbReference>
<dbReference type="InterPro" id="IPR019060">
    <property type="entry name" value="DUF2382"/>
</dbReference>
<dbReference type="SUPFAM" id="SSF50346">
    <property type="entry name" value="PRC-barrel domain"/>
    <property type="match status" value="1"/>
</dbReference>
<accession>A0ABX5ZDP7</accession>
<organism evidence="4 5">
    <name type="scientific">Dermacoccus abyssi</name>
    <dbReference type="NCBI Taxonomy" id="322596"/>
    <lineage>
        <taxon>Bacteria</taxon>
        <taxon>Bacillati</taxon>
        <taxon>Actinomycetota</taxon>
        <taxon>Actinomycetes</taxon>
        <taxon>Micrococcales</taxon>
        <taxon>Dermacoccaceae</taxon>
        <taxon>Dermacoccus</taxon>
    </lineage>
</organism>
<dbReference type="Proteomes" id="UP000323565">
    <property type="component" value="Chromosome"/>
</dbReference>
<evidence type="ECO:0000259" key="3">
    <source>
        <dbReference type="Pfam" id="PF09557"/>
    </source>
</evidence>
<feature type="compositionally biased region" description="Basic and acidic residues" evidence="1">
    <location>
        <begin position="148"/>
        <end position="228"/>
    </location>
</feature>
<proteinExistence type="predicted"/>
<reference evidence="4 5" key="1">
    <citation type="submission" date="2019-08" db="EMBL/GenBank/DDBJ databases">
        <title>Dermacoccus abyssi strain HZAU 226, whole genome Nanopore sequencing project.</title>
        <authorList>
            <person name="Guo A."/>
            <person name="Zhang X."/>
            <person name="Ruan Y."/>
            <person name="Liu W."/>
            <person name="Chen Q."/>
            <person name="Gu L."/>
        </authorList>
    </citation>
    <scope>NUCLEOTIDE SEQUENCE [LARGE SCALE GENOMIC DNA]</scope>
    <source>
        <strain evidence="4 5">HZAU 226</strain>
    </source>
</reference>
<dbReference type="InterPro" id="IPR014747">
    <property type="entry name" value="Bac_photo_RC_H_C"/>
</dbReference>
<sequence length="349" mass="38641">MLSVDDVLAARSGKAYDSDGDKVGSVGEVYLDDQTGQPAWVTVNTGLFGTSESFVPLEGARVEGDDLHLPYSKAKIKDAPRQDADKHLDVEQEEALYHYYGLGNGAGDRRDFDGDRDRRDFDGDRDRDTAVGGAAGTAGAAGVAGAAGRDRDFDGDRRDVTADRDRDGHTVDDKARDIADNRDGRRDGRDEAFVDGDRDRRDFDGDRDGEGVVRHEERVNVGTERRESGKARLRKYVVTDQQQVDVPVSREEVNVTREPMNERASNVTLGEQTETVTLHEERPVVDKETVAVERVGLDVDEVRDTERVQTEVAHEEVEVDTDGTRGRTADRDGDGHTIDDKARDFKNKH</sequence>
<protein>
    <submittedName>
        <fullName evidence="4">DUF2382 domain-containing protein</fullName>
    </submittedName>
</protein>
<evidence type="ECO:0000313" key="4">
    <source>
        <dbReference type="EMBL" id="QEH94015.1"/>
    </source>
</evidence>
<feature type="compositionally biased region" description="Basic and acidic residues" evidence="1">
    <location>
        <begin position="108"/>
        <end position="129"/>
    </location>
</feature>
<dbReference type="PANTHER" id="PTHR38463">
    <property type="entry name" value="STRESS RESPONSE PROTEIN YSNF"/>
    <property type="match status" value="1"/>
</dbReference>
<dbReference type="Pfam" id="PF05239">
    <property type="entry name" value="PRC"/>
    <property type="match status" value="1"/>
</dbReference>
<feature type="region of interest" description="Disordered" evidence="1">
    <location>
        <begin position="312"/>
        <end position="349"/>
    </location>
</feature>
<dbReference type="InterPro" id="IPR027275">
    <property type="entry name" value="PRC-brl_dom"/>
</dbReference>
<dbReference type="PANTHER" id="PTHR38463:SF1">
    <property type="entry name" value="STRESS RESPONSE PROTEIN YSNF"/>
    <property type="match status" value="1"/>
</dbReference>
<keyword evidence="5" id="KW-1185">Reference proteome</keyword>
<dbReference type="InterPro" id="IPR052967">
    <property type="entry name" value="Stress_Response_Assoc"/>
</dbReference>
<gene>
    <name evidence="4" type="ORF">FV141_11080</name>
</gene>
<dbReference type="Gene3D" id="3.90.50.10">
    <property type="entry name" value="Photosynthetic Reaction Center, subunit H, domain 2"/>
    <property type="match status" value="1"/>
</dbReference>
<feature type="domain" description="PRC-barrel" evidence="2">
    <location>
        <begin position="15"/>
        <end position="74"/>
    </location>
</feature>
<name>A0ABX5ZDP7_9MICO</name>
<evidence type="ECO:0000313" key="5">
    <source>
        <dbReference type="Proteomes" id="UP000323565"/>
    </source>
</evidence>
<feature type="compositionally biased region" description="Low complexity" evidence="1">
    <location>
        <begin position="137"/>
        <end position="147"/>
    </location>
</feature>
<evidence type="ECO:0000259" key="2">
    <source>
        <dbReference type="Pfam" id="PF05239"/>
    </source>
</evidence>
<dbReference type="EMBL" id="CP043031">
    <property type="protein sequence ID" value="QEH94015.1"/>
    <property type="molecule type" value="Genomic_DNA"/>
</dbReference>
<feature type="region of interest" description="Disordered" evidence="1">
    <location>
        <begin position="108"/>
        <end position="228"/>
    </location>
</feature>